<evidence type="ECO:0000259" key="6">
    <source>
        <dbReference type="PROSITE" id="PS50234"/>
    </source>
</evidence>
<evidence type="ECO:0000256" key="2">
    <source>
        <dbReference type="ARBA" id="ARBA00022692"/>
    </source>
</evidence>
<dbReference type="InterPro" id="IPR002035">
    <property type="entry name" value="VWF_A"/>
</dbReference>
<name>A0ABX5XVQ3_9BACT</name>
<accession>A0ABX5XVQ3</accession>
<keyword evidence="2 5" id="KW-0812">Transmembrane</keyword>
<keyword evidence="3 5" id="KW-1133">Transmembrane helix</keyword>
<feature type="domain" description="VWFA" evidence="6">
    <location>
        <begin position="93"/>
        <end position="271"/>
    </location>
</feature>
<dbReference type="InterPro" id="IPR036465">
    <property type="entry name" value="vWFA_dom_sf"/>
</dbReference>
<dbReference type="Pfam" id="PF13519">
    <property type="entry name" value="VWA_2"/>
    <property type="match status" value="1"/>
</dbReference>
<dbReference type="RefSeq" id="WP_145216159.1">
    <property type="nucleotide sequence ID" value="NZ_CP036432.1"/>
</dbReference>
<evidence type="ECO:0000256" key="4">
    <source>
        <dbReference type="ARBA" id="ARBA00023136"/>
    </source>
</evidence>
<keyword evidence="8" id="KW-1185">Reference proteome</keyword>
<dbReference type="PANTHER" id="PTHR22550:SF5">
    <property type="entry name" value="LEUCINE ZIPPER PROTEIN 4"/>
    <property type="match status" value="1"/>
</dbReference>
<feature type="transmembrane region" description="Helical" evidence="5">
    <location>
        <begin position="313"/>
        <end position="331"/>
    </location>
</feature>
<evidence type="ECO:0000256" key="5">
    <source>
        <dbReference type="SAM" id="Phobius"/>
    </source>
</evidence>
<dbReference type="PANTHER" id="PTHR22550">
    <property type="entry name" value="SPORE GERMINATION PROTEIN"/>
    <property type="match status" value="1"/>
</dbReference>
<feature type="transmembrane region" description="Helical" evidence="5">
    <location>
        <begin position="55"/>
        <end position="75"/>
    </location>
</feature>
<evidence type="ECO:0000256" key="1">
    <source>
        <dbReference type="ARBA" id="ARBA00022475"/>
    </source>
</evidence>
<evidence type="ECO:0000256" key="3">
    <source>
        <dbReference type="ARBA" id="ARBA00022989"/>
    </source>
</evidence>
<protein>
    <submittedName>
        <fullName evidence="7">von Willebrand factor type A domain protein</fullName>
    </submittedName>
</protein>
<dbReference type="Gene3D" id="3.40.50.410">
    <property type="entry name" value="von Willebrand factor, type A domain"/>
    <property type="match status" value="1"/>
</dbReference>
<dbReference type="SUPFAM" id="SSF53300">
    <property type="entry name" value="vWA-like"/>
    <property type="match status" value="1"/>
</dbReference>
<feature type="transmembrane region" description="Helical" evidence="5">
    <location>
        <begin position="12"/>
        <end position="30"/>
    </location>
</feature>
<keyword evidence="1" id="KW-1003">Cell membrane</keyword>
<dbReference type="InterPro" id="IPR050768">
    <property type="entry name" value="UPF0353/GerABKA_families"/>
</dbReference>
<gene>
    <name evidence="7" type="ORF">TBK1r_48720</name>
</gene>
<keyword evidence="4 5" id="KW-0472">Membrane</keyword>
<dbReference type="PROSITE" id="PS50234">
    <property type="entry name" value="VWFA"/>
    <property type="match status" value="1"/>
</dbReference>
<proteinExistence type="predicted"/>
<dbReference type="SMART" id="SM00327">
    <property type="entry name" value="VWA"/>
    <property type="match status" value="1"/>
</dbReference>
<organism evidence="7 8">
    <name type="scientific">Stieleria magnilauensis</name>
    <dbReference type="NCBI Taxonomy" id="2527963"/>
    <lineage>
        <taxon>Bacteria</taxon>
        <taxon>Pseudomonadati</taxon>
        <taxon>Planctomycetota</taxon>
        <taxon>Planctomycetia</taxon>
        <taxon>Pirellulales</taxon>
        <taxon>Pirellulaceae</taxon>
        <taxon>Stieleria</taxon>
    </lineage>
</organism>
<dbReference type="Proteomes" id="UP000318081">
    <property type="component" value="Chromosome"/>
</dbReference>
<reference evidence="7 8" key="1">
    <citation type="submission" date="2019-02" db="EMBL/GenBank/DDBJ databases">
        <title>Deep-cultivation of Planctomycetes and their phenomic and genomic characterization uncovers novel biology.</title>
        <authorList>
            <person name="Wiegand S."/>
            <person name="Jogler M."/>
            <person name="Boedeker C."/>
            <person name="Pinto D."/>
            <person name="Vollmers J."/>
            <person name="Rivas-Marin E."/>
            <person name="Kohn T."/>
            <person name="Peeters S.H."/>
            <person name="Heuer A."/>
            <person name="Rast P."/>
            <person name="Oberbeckmann S."/>
            <person name="Bunk B."/>
            <person name="Jeske O."/>
            <person name="Meyerdierks A."/>
            <person name="Storesund J.E."/>
            <person name="Kallscheuer N."/>
            <person name="Luecker S."/>
            <person name="Lage O.M."/>
            <person name="Pohl T."/>
            <person name="Merkel B.J."/>
            <person name="Hornburger P."/>
            <person name="Mueller R.-W."/>
            <person name="Bruemmer F."/>
            <person name="Labrenz M."/>
            <person name="Spormann A.M."/>
            <person name="Op den Camp H."/>
            <person name="Overmann J."/>
            <person name="Amann R."/>
            <person name="Jetten M.S.M."/>
            <person name="Mascher T."/>
            <person name="Medema M.H."/>
            <person name="Devos D.P."/>
            <person name="Kaster A.-K."/>
            <person name="Ovreas L."/>
            <person name="Rohde M."/>
            <person name="Galperin M.Y."/>
            <person name="Jogler C."/>
        </authorList>
    </citation>
    <scope>NUCLEOTIDE SEQUENCE [LARGE SCALE GENOMIC DNA]</scope>
    <source>
        <strain evidence="7 8">TBK1r</strain>
    </source>
</reference>
<evidence type="ECO:0000313" key="7">
    <source>
        <dbReference type="EMBL" id="QDV85856.1"/>
    </source>
</evidence>
<sequence length="358" mass="38986">MNDLQFGNPSSIYLLAFVAVGIGLVAWAAIARRRTASQFATEGQRRRLLPTGASARHWTSAILVTASLALIAVALTDIRWGKTWREVPQKGIEVMFVLDVSRSMLAEDASPNRLARAKQQIKDMVDEMAGDRVGLVSFAGDTRQSVPLTSHYEDFRQTLDSVGPHTVRSGGSRLGDAITAAANGFLSKTNEHKAIVIFTDGEDQESDPVGVAEKLYADQGIRIFTVGLGDMDQGARVPESEDGRGGYVQYKGQQVWSKMNGAVLQQIAEKTNGAYIPAGTRRVNMSDVYHGYVANVEQGEFETAKINTYIARYQWFAIPALALLLLEVLLATRRVRRATIATVAGVAKTLESKRKAAA</sequence>
<dbReference type="EMBL" id="CP036432">
    <property type="protein sequence ID" value="QDV85856.1"/>
    <property type="molecule type" value="Genomic_DNA"/>
</dbReference>
<evidence type="ECO:0000313" key="8">
    <source>
        <dbReference type="Proteomes" id="UP000318081"/>
    </source>
</evidence>